<evidence type="ECO:0000256" key="3">
    <source>
        <dbReference type="ARBA" id="ARBA00007739"/>
    </source>
</evidence>
<comment type="catalytic activity">
    <reaction evidence="11">
        <text>[GlcNAc-(1-&gt;4)-Mur2Ac(oyl-L-Ala-gamma-D-Glu-L-Lys-D-Ala-D-Ala)](n)-di-trans,octa-cis-undecaprenyl diphosphate + beta-D-GlcNAc-(1-&gt;4)-Mur2Ac(oyl-L-Ala-gamma-D-Glu-L-Lys-D-Ala-D-Ala)-di-trans,octa-cis-undecaprenyl diphosphate = [GlcNAc-(1-&gt;4)-Mur2Ac(oyl-L-Ala-gamma-D-Glu-L-Lys-D-Ala-D-Ala)](n+1)-di-trans,octa-cis-undecaprenyl diphosphate + di-trans,octa-cis-undecaprenyl diphosphate + H(+)</text>
        <dbReference type="Rhea" id="RHEA:23708"/>
        <dbReference type="Rhea" id="RHEA-COMP:9602"/>
        <dbReference type="Rhea" id="RHEA-COMP:9603"/>
        <dbReference type="ChEBI" id="CHEBI:15378"/>
        <dbReference type="ChEBI" id="CHEBI:58405"/>
        <dbReference type="ChEBI" id="CHEBI:60033"/>
        <dbReference type="ChEBI" id="CHEBI:78435"/>
        <dbReference type="EC" id="2.4.99.28"/>
    </reaction>
</comment>
<dbReference type="EMBL" id="CP132921">
    <property type="protein sequence ID" value="WMW06799.1"/>
    <property type="molecule type" value="Genomic_DNA"/>
</dbReference>
<evidence type="ECO:0000259" key="12">
    <source>
        <dbReference type="Pfam" id="PF00905"/>
    </source>
</evidence>
<keyword evidence="8" id="KW-0378">Hydrolase</keyword>
<dbReference type="NCBIfam" id="TIGR02073">
    <property type="entry name" value="PBP_1c"/>
    <property type="match status" value="1"/>
</dbReference>
<dbReference type="Pfam" id="PF00912">
    <property type="entry name" value="Transgly"/>
    <property type="match status" value="1"/>
</dbReference>
<evidence type="ECO:0000256" key="2">
    <source>
        <dbReference type="ARBA" id="ARBA00007090"/>
    </source>
</evidence>
<dbReference type="SUPFAM" id="SSF56601">
    <property type="entry name" value="beta-lactamase/transpeptidase-like"/>
    <property type="match status" value="1"/>
</dbReference>
<dbReference type="InterPro" id="IPR012338">
    <property type="entry name" value="Beta-lactam/transpept-like"/>
</dbReference>
<keyword evidence="6 15" id="KW-0328">Glycosyltransferase</keyword>
<proteinExistence type="inferred from homology"/>
<evidence type="ECO:0000259" key="14">
    <source>
        <dbReference type="Pfam" id="PF06832"/>
    </source>
</evidence>
<dbReference type="InterPro" id="IPR001460">
    <property type="entry name" value="PCN-bd_Tpept"/>
</dbReference>
<dbReference type="SUPFAM" id="SSF53955">
    <property type="entry name" value="Lysozyme-like"/>
    <property type="match status" value="1"/>
</dbReference>
<keyword evidence="16" id="KW-1185">Reference proteome</keyword>
<evidence type="ECO:0000256" key="4">
    <source>
        <dbReference type="ARBA" id="ARBA00022645"/>
    </source>
</evidence>
<dbReference type="RefSeq" id="WP_011535857.1">
    <property type="nucleotide sequence ID" value="NZ_CP132921.1"/>
</dbReference>
<reference evidence="15 16" key="1">
    <citation type="submission" date="2023-08" db="EMBL/GenBank/DDBJ databases">
        <title>Complete Genome Sequence of Pseudomonas entomophila TVIN A01.</title>
        <authorList>
            <person name="Shelke T."/>
            <person name="Mahar N.S."/>
            <person name="Gupta I."/>
            <person name="Gupta V."/>
        </authorList>
    </citation>
    <scope>NUCLEOTIDE SEQUENCE [LARGE SCALE GENOMIC DNA]</scope>
    <source>
        <strain evidence="15 16">TVIN-A01</strain>
    </source>
</reference>
<sequence length="782" mass="85955">MPSLARPRLARGLRRVCVTILSTFALLWLADRIWPLPMPGDDLARVVLAEDGTPLWRFADADGVWRYPVSPDEVSPLYLEALLAYEDRWFYQHPGVNPMALARAAWLNVRGGRVVSGGSTLSMQVARLLDPHDRTLAGKLRQLWRTAQLEWHLSKQEILQLYLNRAPFGGTLQGVAAASWAYLGKSPKHLTPAEAALLAVLPQAPSRLRPDRHPERAQRARDKVLQRLAEYQVWPAQRIDEAREEPLLLAPRQEPALAPLLARRLNSPDSPPLIRTTIDAALQRRLEDLLLGWRARLPERTSAALLVVETQSMAVRAYLGSIDLADERRFGHVDMIHALRSPGSTLKPFLYAMAMDEGLIHSESLLQDVPRRYGDYRPGNFSMGFSGPVSASSALALSLNLPAVQLLEAYGPKRFAAQMRMGGVPLILPPLAEPNLSLILGGAGSRLEDLVGGYAAFAREGRSAQIRLQPQDPLLERRLLSPGSAWITRRILSGLARPDRDPHAELVQRPQLAWKTGTSYGFRDAWSVGVGPRYLIGVWIGRPDGTPVPGQFGLASAAPLMLQVHDLLSNRDAQRGINVPVEPVPESVGVAAICWPLGQPMNRQDPNCRRQRFAWTLDGTTPPTLQAADQPLGLGLHESVWVNEQGLRVGSGCPGATARDIALWPAPLEPWLPRAERRLVRLPAVDPTCPPLVGASAPPLSIVGVRPGDNLRRPATSSEALQLRVSALGGGGQRWWFLNGQPLGETRGQDSLLVRFEQVGRTELSALDESGETARVEFQVSE</sequence>
<dbReference type="GO" id="GO:0016757">
    <property type="term" value="F:glycosyltransferase activity"/>
    <property type="evidence" value="ECO:0007669"/>
    <property type="project" value="UniProtKB-KW"/>
</dbReference>
<dbReference type="Gene3D" id="1.10.3810.10">
    <property type="entry name" value="Biosynthetic peptidoglycan transglycosylase-like"/>
    <property type="match status" value="1"/>
</dbReference>
<accession>A0ABY9QSU9</accession>
<comment type="similarity">
    <text evidence="3">In the N-terminal section; belongs to the glycosyltransferase 51 family.</text>
</comment>
<dbReference type="EC" id="2.4.99.28" evidence="10"/>
<gene>
    <name evidence="15" type="primary">pbpC</name>
    <name evidence="15" type="ORF">RAH46_05530</name>
</gene>
<feature type="domain" description="Penicillin-binding protein transpeptidase" evidence="12">
    <location>
        <begin position="335"/>
        <end position="419"/>
    </location>
</feature>
<dbReference type="InterPro" id="IPR011815">
    <property type="entry name" value="PBP_1c"/>
</dbReference>
<dbReference type="InterPro" id="IPR023346">
    <property type="entry name" value="Lysozyme-like_dom_sf"/>
</dbReference>
<dbReference type="InterPro" id="IPR009647">
    <property type="entry name" value="PBP_C"/>
</dbReference>
<dbReference type="InterPro" id="IPR036950">
    <property type="entry name" value="PBP_transglycosylase"/>
</dbReference>
<dbReference type="PANTHER" id="PTHR32282">
    <property type="entry name" value="BINDING PROTEIN TRANSPEPTIDASE, PUTATIVE-RELATED"/>
    <property type="match status" value="1"/>
</dbReference>
<dbReference type="Proteomes" id="UP001183127">
    <property type="component" value="Chromosome"/>
</dbReference>
<evidence type="ECO:0000313" key="16">
    <source>
        <dbReference type="Proteomes" id="UP001183127"/>
    </source>
</evidence>
<evidence type="ECO:0000256" key="7">
    <source>
        <dbReference type="ARBA" id="ARBA00022679"/>
    </source>
</evidence>
<evidence type="ECO:0000256" key="8">
    <source>
        <dbReference type="ARBA" id="ARBA00022801"/>
    </source>
</evidence>
<evidence type="ECO:0000256" key="10">
    <source>
        <dbReference type="ARBA" id="ARBA00044770"/>
    </source>
</evidence>
<evidence type="ECO:0000256" key="5">
    <source>
        <dbReference type="ARBA" id="ARBA00022670"/>
    </source>
</evidence>
<evidence type="ECO:0000259" key="13">
    <source>
        <dbReference type="Pfam" id="PF00912"/>
    </source>
</evidence>
<dbReference type="PANTHER" id="PTHR32282:SF15">
    <property type="entry name" value="PENICILLIN-BINDING PROTEIN 1C"/>
    <property type="match status" value="1"/>
</dbReference>
<comment type="similarity">
    <text evidence="2">In the C-terminal section; belongs to the transpeptidase family.</text>
</comment>
<dbReference type="Pfam" id="PF00905">
    <property type="entry name" value="Transpeptidase"/>
    <property type="match status" value="1"/>
</dbReference>
<comment type="pathway">
    <text evidence="1">Cell wall biogenesis; peptidoglycan biosynthesis.</text>
</comment>
<feature type="domain" description="Penicillin-binding C-terminal" evidence="14">
    <location>
        <begin position="696"/>
        <end position="778"/>
    </location>
</feature>
<keyword evidence="4" id="KW-0121">Carboxypeptidase</keyword>
<evidence type="ECO:0000256" key="11">
    <source>
        <dbReference type="ARBA" id="ARBA00049902"/>
    </source>
</evidence>
<dbReference type="Gene3D" id="3.40.710.10">
    <property type="entry name" value="DD-peptidase/beta-lactamase superfamily"/>
    <property type="match status" value="1"/>
</dbReference>
<feature type="domain" description="Glycosyl transferase family 51" evidence="13">
    <location>
        <begin position="62"/>
        <end position="228"/>
    </location>
</feature>
<dbReference type="Pfam" id="PF06832">
    <property type="entry name" value="BiPBP_C"/>
    <property type="match status" value="1"/>
</dbReference>
<name>A0ABY9QSU9_9PSED</name>
<keyword evidence="9" id="KW-0511">Multifunctional enzyme</keyword>
<evidence type="ECO:0000256" key="1">
    <source>
        <dbReference type="ARBA" id="ARBA00004752"/>
    </source>
</evidence>
<dbReference type="NCBIfam" id="NF008414">
    <property type="entry name" value="PRK11240.1"/>
    <property type="match status" value="1"/>
</dbReference>
<evidence type="ECO:0000313" key="15">
    <source>
        <dbReference type="EMBL" id="WMW06799.1"/>
    </source>
</evidence>
<evidence type="ECO:0000256" key="6">
    <source>
        <dbReference type="ARBA" id="ARBA00022676"/>
    </source>
</evidence>
<keyword evidence="7 15" id="KW-0808">Transferase</keyword>
<protein>
    <recommendedName>
        <fullName evidence="10">peptidoglycan glycosyltransferase</fullName>
        <ecNumber evidence="10">2.4.99.28</ecNumber>
    </recommendedName>
</protein>
<evidence type="ECO:0000256" key="9">
    <source>
        <dbReference type="ARBA" id="ARBA00023268"/>
    </source>
</evidence>
<organism evidence="15 16">
    <name type="scientific">Pseudomonas entomophila</name>
    <dbReference type="NCBI Taxonomy" id="312306"/>
    <lineage>
        <taxon>Bacteria</taxon>
        <taxon>Pseudomonadati</taxon>
        <taxon>Pseudomonadota</taxon>
        <taxon>Gammaproteobacteria</taxon>
        <taxon>Pseudomonadales</taxon>
        <taxon>Pseudomonadaceae</taxon>
        <taxon>Pseudomonas</taxon>
    </lineage>
</organism>
<keyword evidence="5" id="KW-0645">Protease</keyword>
<dbReference type="GeneID" id="32807798"/>
<dbReference type="InterPro" id="IPR001264">
    <property type="entry name" value="Glyco_trans_51"/>
</dbReference>
<dbReference type="InterPro" id="IPR050396">
    <property type="entry name" value="Glycosyltr_51/Transpeptidase"/>
</dbReference>